<accession>A0ABY6IXA6</accession>
<organism evidence="2 3">
    <name type="scientific">Chitinophaga horti</name>
    <dbReference type="NCBI Taxonomy" id="2920382"/>
    <lineage>
        <taxon>Bacteria</taxon>
        <taxon>Pseudomonadati</taxon>
        <taxon>Bacteroidota</taxon>
        <taxon>Chitinophagia</taxon>
        <taxon>Chitinophagales</taxon>
        <taxon>Chitinophagaceae</taxon>
        <taxon>Chitinophaga</taxon>
    </lineage>
</organism>
<protein>
    <submittedName>
        <fullName evidence="2">Uncharacterized protein</fullName>
    </submittedName>
</protein>
<dbReference type="RefSeq" id="WP_264280359.1">
    <property type="nucleotide sequence ID" value="NZ_CP107006.1"/>
</dbReference>
<keyword evidence="1" id="KW-0812">Transmembrane</keyword>
<gene>
    <name evidence="2" type="ORF">MKQ68_18205</name>
</gene>
<keyword evidence="3" id="KW-1185">Reference proteome</keyword>
<keyword evidence="1" id="KW-1133">Transmembrane helix</keyword>
<keyword evidence="1" id="KW-0472">Membrane</keyword>
<dbReference type="EMBL" id="CP107006">
    <property type="protein sequence ID" value="UYQ92022.1"/>
    <property type="molecule type" value="Genomic_DNA"/>
</dbReference>
<dbReference type="Proteomes" id="UP001162741">
    <property type="component" value="Chromosome"/>
</dbReference>
<evidence type="ECO:0000313" key="2">
    <source>
        <dbReference type="EMBL" id="UYQ92022.1"/>
    </source>
</evidence>
<reference evidence="2" key="1">
    <citation type="submission" date="2022-10" db="EMBL/GenBank/DDBJ databases">
        <title>Chitinophaga sp. nov., isolated from soil.</title>
        <authorList>
            <person name="Jeon C.O."/>
        </authorList>
    </citation>
    <scope>NUCLEOTIDE SEQUENCE</scope>
    <source>
        <strain evidence="2">R8</strain>
    </source>
</reference>
<evidence type="ECO:0000256" key="1">
    <source>
        <dbReference type="SAM" id="Phobius"/>
    </source>
</evidence>
<sequence>MKGRNLLFYSIAAILVLVFGINSYRENRRAARFYRENERLLRENRDLRASVEMTSGTARQIAARKDMVQHQADQFVDQRTYYRHNWKQFVSVSTGDYRTGLIGGIKDLDIIVQNQTEYPIDNVVVTVQYIRNKGKVFKTEEYTVRSINAKGKGIVKASNSRKGMKVEVSLKSVTSQAMNLCWSKDKKVAADDPDPYLCTNLQ</sequence>
<evidence type="ECO:0000313" key="3">
    <source>
        <dbReference type="Proteomes" id="UP001162741"/>
    </source>
</evidence>
<feature type="transmembrane region" description="Helical" evidence="1">
    <location>
        <begin position="6"/>
        <end position="24"/>
    </location>
</feature>
<proteinExistence type="predicted"/>
<name>A0ABY6IXA6_9BACT</name>